<feature type="non-terminal residue" evidence="1">
    <location>
        <position position="1"/>
    </location>
</feature>
<gene>
    <name evidence="1" type="ORF">S06H3_35615</name>
</gene>
<dbReference type="EMBL" id="BARV01021502">
    <property type="protein sequence ID" value="GAI24408.1"/>
    <property type="molecule type" value="Genomic_DNA"/>
</dbReference>
<sequence length="65" mass="7022">LNDEALQPLLEWSNEIGVSPEELVLMLISTVRTLFDPNLSLAGALRSIPALAKDLGVYKAGKKSD</sequence>
<reference evidence="1" key="1">
    <citation type="journal article" date="2014" name="Front. Microbiol.">
        <title>High frequency of phylogenetically diverse reductive dehalogenase-homologous genes in deep subseafloor sedimentary metagenomes.</title>
        <authorList>
            <person name="Kawai M."/>
            <person name="Futagami T."/>
            <person name="Toyoda A."/>
            <person name="Takaki Y."/>
            <person name="Nishi S."/>
            <person name="Hori S."/>
            <person name="Arai W."/>
            <person name="Tsubouchi T."/>
            <person name="Morono Y."/>
            <person name="Uchiyama I."/>
            <person name="Ito T."/>
            <person name="Fujiyama A."/>
            <person name="Inagaki F."/>
            <person name="Takami H."/>
        </authorList>
    </citation>
    <scope>NUCLEOTIDE SEQUENCE</scope>
    <source>
        <strain evidence="1">Expedition CK06-06</strain>
    </source>
</reference>
<evidence type="ECO:0000313" key="1">
    <source>
        <dbReference type="EMBL" id="GAI24408.1"/>
    </source>
</evidence>
<comment type="caution">
    <text evidence="1">The sequence shown here is derived from an EMBL/GenBank/DDBJ whole genome shotgun (WGS) entry which is preliminary data.</text>
</comment>
<organism evidence="1">
    <name type="scientific">marine sediment metagenome</name>
    <dbReference type="NCBI Taxonomy" id="412755"/>
    <lineage>
        <taxon>unclassified sequences</taxon>
        <taxon>metagenomes</taxon>
        <taxon>ecological metagenomes</taxon>
    </lineage>
</organism>
<name>X1LZ90_9ZZZZ</name>
<accession>X1LZ90</accession>
<protein>
    <submittedName>
        <fullName evidence="1">Uncharacterized protein</fullName>
    </submittedName>
</protein>
<dbReference type="AlphaFoldDB" id="X1LZ90"/>
<proteinExistence type="predicted"/>